<dbReference type="OrthoDB" id="9778383at2"/>
<comment type="similarity">
    <text evidence="1">Belongs to the ATP-dependent AMP-binding enzyme family.</text>
</comment>
<dbReference type="InterPro" id="IPR042099">
    <property type="entry name" value="ANL_N_sf"/>
</dbReference>
<dbReference type="PROSITE" id="PS00455">
    <property type="entry name" value="AMP_BINDING"/>
    <property type="match status" value="1"/>
</dbReference>
<evidence type="ECO:0000259" key="3">
    <source>
        <dbReference type="Pfam" id="PF13193"/>
    </source>
</evidence>
<dbReference type="EMBL" id="OCNH01000001">
    <property type="protein sequence ID" value="SOD82090.1"/>
    <property type="molecule type" value="Genomic_DNA"/>
</dbReference>
<keyword evidence="6" id="KW-1185">Reference proteome</keyword>
<dbReference type="Proteomes" id="UP000219452">
    <property type="component" value="Unassembled WGS sequence"/>
</dbReference>
<dbReference type="Pfam" id="PF00501">
    <property type="entry name" value="AMP-binding"/>
    <property type="match status" value="1"/>
</dbReference>
<dbReference type="FunFam" id="3.40.50.12780:FF:000011">
    <property type="entry name" value="Acetyl-coenzyme A synthetase 2-like, mitochondrial"/>
    <property type="match status" value="1"/>
</dbReference>
<evidence type="ECO:0000256" key="1">
    <source>
        <dbReference type="ARBA" id="ARBA00006432"/>
    </source>
</evidence>
<dbReference type="InterPro" id="IPR020845">
    <property type="entry name" value="AMP-binding_CS"/>
</dbReference>
<dbReference type="PANTHER" id="PTHR43347:SF3">
    <property type="entry name" value="ACYL-COA SYNTHETASE SHORT-CHAIN FAMILY MEMBER 3, MITOCHONDRIAL"/>
    <property type="match status" value="1"/>
</dbReference>
<dbReference type="Pfam" id="PF13193">
    <property type="entry name" value="AMP-binding_C"/>
    <property type="match status" value="1"/>
</dbReference>
<dbReference type="GO" id="GO:0050218">
    <property type="term" value="F:propionate-CoA ligase activity"/>
    <property type="evidence" value="ECO:0007669"/>
    <property type="project" value="TreeGrafter"/>
</dbReference>
<dbReference type="InterPro" id="IPR025110">
    <property type="entry name" value="AMP-bd_C"/>
</dbReference>
<dbReference type="PANTHER" id="PTHR43347">
    <property type="entry name" value="ACYL-COA SYNTHETASE"/>
    <property type="match status" value="1"/>
</dbReference>
<feature type="domain" description="Acetyl-coenzyme A synthetase N-terminal" evidence="4">
    <location>
        <begin position="7"/>
        <end position="61"/>
    </location>
</feature>
<dbReference type="Gene3D" id="3.30.300.30">
    <property type="match status" value="1"/>
</dbReference>
<dbReference type="InterPro" id="IPR032387">
    <property type="entry name" value="ACAS_N"/>
</dbReference>
<protein>
    <submittedName>
        <fullName evidence="5">Propionyl-CoA synthetase</fullName>
    </submittedName>
</protein>
<dbReference type="FunFam" id="3.30.300.30:FF:000017">
    <property type="entry name" value="Acyl-CoA synthetase short-chain family member 3"/>
    <property type="match status" value="1"/>
</dbReference>
<sequence>MPLPLTYTDWHQYSLTHPEEFWAEQARNIPWFTPPKQILSTDENGLTRWFADGQLNTCYAAVDYHVENGRADQLALIHDSPVTNTIRQFTYRELRDEVALLAGALQALGVTKGDTVVIYMPMIPETAFAMLACARLGAIHSVVFGGFAPHELALRIDDARPKVVLSASCGIEFTTVIPYKPLLNDALRRAAYQPEHCLILQRPQCVAEIQQDRDHDWYSLVSQADPADCVYVMATDPLYILYTSGTTGKPKGIVRDNGGHAVAIKYSMQAVYNLQPGQVMFTASDFGWAVGHSYSVYGPLLQGCTSVILEGKPVRTPDASTFWRVVQTYGVHVLFTAPTAFRAIKKEDPEAALSRNYDLSSLQSVFVAGERCDPPTLNWLESIVHVPVIDHWWQTESGWPMVADSLGIESLPVKPGSATKPVCGYDLQILDEDGQRIGPNEMGLVCLKLPLPPGCLPSLWQDDARFRASYLSRFPGYYLSGDGGYVDEEGYVFIMGRVDDVINVAGHRLSTGEMEEIVSSHTAVAECAVVGIACPLRGQRPVGFIVLKDGVETSEAILETELVTLIRDQIGAVAYFRNALLVKRLPKTRSGKILRKIMRHIADGESYTAPATIDDPLILDEIKAALTSRKIGQSFETD</sequence>
<feature type="domain" description="AMP-dependent synthetase/ligase" evidence="2">
    <location>
        <begin position="71"/>
        <end position="448"/>
    </location>
</feature>
<proteinExistence type="inferred from homology"/>
<feature type="domain" description="AMP-binding enzyme C-terminal" evidence="3">
    <location>
        <begin position="513"/>
        <end position="592"/>
    </location>
</feature>
<dbReference type="CDD" id="cd05967">
    <property type="entry name" value="PrpE"/>
    <property type="match status" value="1"/>
</dbReference>
<name>A0A286FFS9_9BACT</name>
<reference evidence="6" key="1">
    <citation type="submission" date="2017-09" db="EMBL/GenBank/DDBJ databases">
        <authorList>
            <person name="Varghese N."/>
            <person name="Submissions S."/>
        </authorList>
    </citation>
    <scope>NUCLEOTIDE SEQUENCE [LARGE SCALE GENOMIC DNA]</scope>
    <source>
        <strain evidence="6">DSM 29961</strain>
    </source>
</reference>
<dbReference type="InterPro" id="IPR000873">
    <property type="entry name" value="AMP-dep_synth/lig_dom"/>
</dbReference>
<dbReference type="GO" id="GO:0070013">
    <property type="term" value="C:intracellular organelle lumen"/>
    <property type="evidence" value="ECO:0007669"/>
    <property type="project" value="UniProtKB-ARBA"/>
</dbReference>
<evidence type="ECO:0000259" key="4">
    <source>
        <dbReference type="Pfam" id="PF16177"/>
    </source>
</evidence>
<dbReference type="Pfam" id="PF16177">
    <property type="entry name" value="ACAS_N"/>
    <property type="match status" value="1"/>
</dbReference>
<evidence type="ECO:0000313" key="6">
    <source>
        <dbReference type="Proteomes" id="UP000219452"/>
    </source>
</evidence>
<evidence type="ECO:0000313" key="5">
    <source>
        <dbReference type="EMBL" id="SOD82090.1"/>
    </source>
</evidence>
<evidence type="ECO:0000259" key="2">
    <source>
        <dbReference type="Pfam" id="PF00501"/>
    </source>
</evidence>
<dbReference type="SUPFAM" id="SSF56801">
    <property type="entry name" value="Acetyl-CoA synthetase-like"/>
    <property type="match status" value="1"/>
</dbReference>
<dbReference type="RefSeq" id="WP_097126066.1">
    <property type="nucleotide sequence ID" value="NZ_OCNH01000001.1"/>
</dbReference>
<organism evidence="5 6">
    <name type="scientific">Spirosoma fluviale</name>
    <dbReference type="NCBI Taxonomy" id="1597977"/>
    <lineage>
        <taxon>Bacteria</taxon>
        <taxon>Pseudomonadati</taxon>
        <taxon>Bacteroidota</taxon>
        <taxon>Cytophagia</taxon>
        <taxon>Cytophagales</taxon>
        <taxon>Cytophagaceae</taxon>
        <taxon>Spirosoma</taxon>
    </lineage>
</organism>
<dbReference type="InterPro" id="IPR045851">
    <property type="entry name" value="AMP-bd_C_sf"/>
</dbReference>
<gene>
    <name evidence="5" type="ORF">SAMN06269250_2017</name>
</gene>
<accession>A0A286FFS9</accession>
<dbReference type="AlphaFoldDB" id="A0A286FFS9"/>
<dbReference type="Gene3D" id="3.40.50.12780">
    <property type="entry name" value="N-terminal domain of ligase-like"/>
    <property type="match status" value="1"/>
</dbReference>